<keyword evidence="2" id="KW-1185">Reference proteome</keyword>
<gene>
    <name evidence="1" type="ORF">KC01_LOCUS28329</name>
</gene>
<dbReference type="EMBL" id="OZ035845">
    <property type="protein sequence ID" value="CAL1600209.1"/>
    <property type="molecule type" value="Genomic_DNA"/>
</dbReference>
<dbReference type="Proteomes" id="UP001497482">
    <property type="component" value="Chromosome 23"/>
</dbReference>
<organism evidence="1 2">
    <name type="scientific">Knipowitschia caucasica</name>
    <name type="common">Caucasian dwarf goby</name>
    <name type="synonym">Pomatoschistus caucasicus</name>
    <dbReference type="NCBI Taxonomy" id="637954"/>
    <lineage>
        <taxon>Eukaryota</taxon>
        <taxon>Metazoa</taxon>
        <taxon>Chordata</taxon>
        <taxon>Craniata</taxon>
        <taxon>Vertebrata</taxon>
        <taxon>Euteleostomi</taxon>
        <taxon>Actinopterygii</taxon>
        <taxon>Neopterygii</taxon>
        <taxon>Teleostei</taxon>
        <taxon>Neoteleostei</taxon>
        <taxon>Acanthomorphata</taxon>
        <taxon>Gobiaria</taxon>
        <taxon>Gobiiformes</taxon>
        <taxon>Gobioidei</taxon>
        <taxon>Gobiidae</taxon>
        <taxon>Gobiinae</taxon>
        <taxon>Knipowitschia</taxon>
    </lineage>
</organism>
<accession>A0AAV2LDW1</accession>
<name>A0AAV2LDW1_KNICA</name>
<evidence type="ECO:0000313" key="2">
    <source>
        <dbReference type="Proteomes" id="UP001497482"/>
    </source>
</evidence>
<sequence>MSESQGAFVSPEATYGLRNPPAGWTSGWTTFSHFQPLVSFGSAVSGSSPQSRRSRSQSGLCYKVISAPGSTPGQCDARAQAYAHARGYPRATHRVNRHVSVKCFYELRERACVFQRQPGAVWSLRAQLPTGLT</sequence>
<protein>
    <submittedName>
        <fullName evidence="1">Uncharacterized protein</fullName>
    </submittedName>
</protein>
<reference evidence="1 2" key="1">
    <citation type="submission" date="2024-04" db="EMBL/GenBank/DDBJ databases">
        <authorList>
            <person name="Waldvogel A.-M."/>
            <person name="Schoenle A."/>
        </authorList>
    </citation>
    <scope>NUCLEOTIDE SEQUENCE [LARGE SCALE GENOMIC DNA]</scope>
</reference>
<evidence type="ECO:0000313" key="1">
    <source>
        <dbReference type="EMBL" id="CAL1600209.1"/>
    </source>
</evidence>
<dbReference type="AlphaFoldDB" id="A0AAV2LDW1"/>
<proteinExistence type="predicted"/>